<dbReference type="SUPFAM" id="SSF55811">
    <property type="entry name" value="Nudix"/>
    <property type="match status" value="1"/>
</dbReference>
<feature type="domain" description="Nudix hydrolase" evidence="1">
    <location>
        <begin position="75"/>
        <end position="222"/>
    </location>
</feature>
<dbReference type="CDD" id="cd03426">
    <property type="entry name" value="NUDIX_CoAse_Nudt7"/>
    <property type="match status" value="1"/>
</dbReference>
<name>A0ABR4CA78_9HELO</name>
<evidence type="ECO:0000259" key="1">
    <source>
        <dbReference type="PROSITE" id="PS51462"/>
    </source>
</evidence>
<dbReference type="InterPro" id="IPR015797">
    <property type="entry name" value="NUDIX_hydrolase-like_dom_sf"/>
</dbReference>
<dbReference type="PROSITE" id="PS51462">
    <property type="entry name" value="NUDIX"/>
    <property type="match status" value="1"/>
</dbReference>
<keyword evidence="3" id="KW-1185">Reference proteome</keyword>
<evidence type="ECO:0000313" key="2">
    <source>
        <dbReference type="EMBL" id="KAL2066422.1"/>
    </source>
</evidence>
<dbReference type="PANTHER" id="PTHR12992">
    <property type="entry name" value="NUDIX HYDROLASE"/>
    <property type="match status" value="1"/>
</dbReference>
<dbReference type="InterPro" id="IPR000086">
    <property type="entry name" value="NUDIX_hydrolase_dom"/>
</dbReference>
<protein>
    <recommendedName>
        <fullName evidence="1">Nudix hydrolase domain-containing protein</fullName>
    </recommendedName>
</protein>
<dbReference type="Pfam" id="PF00293">
    <property type="entry name" value="NUDIX"/>
    <property type="match status" value="1"/>
</dbReference>
<dbReference type="InterPro" id="IPR045121">
    <property type="entry name" value="CoAse"/>
</dbReference>
<accession>A0ABR4CA78</accession>
<sequence>MQEQGTHSKSQNLIRPFQETLNGLIENPYPHVSNPEGCKKRASVALILRVRPNFDHWAETDPAEGQAEAGTTESCTHESLDRFFAQDWVQHGDPEAVFIKRAARVGDRWTSHVALPGGKRDPADEDDKAVAIRETAEEIGLDLSSPHALFIGNLPERVVSTSWGKVPIMVLCPFVFLWTGPDLPPLKLQPTEVASTHWVPLRILLSPSSRTYEYVDVSDRFARQGGVVARSIIRSILGKMRFSAIRLVPSESVFCSSAAEFFPPEESDAETVAKTSVSTRLYKWYLGDHAGSSDKARPLLLWGLTLGMLADFLDQMPPHNAVKLWSYPTFTSLDVRFIINILTAPLKRRNRQRLQHGGVDNQTAMDSETEAVATGDNPWFIGGLSNGMKPPPRGMNQTRSYAVGVMLEGYYDLARRGVWLAASFRLLATLAFAVQLVRRYRAFRSNQTW</sequence>
<organism evidence="2 3">
    <name type="scientific">Oculimacula yallundae</name>
    <dbReference type="NCBI Taxonomy" id="86028"/>
    <lineage>
        <taxon>Eukaryota</taxon>
        <taxon>Fungi</taxon>
        <taxon>Dikarya</taxon>
        <taxon>Ascomycota</taxon>
        <taxon>Pezizomycotina</taxon>
        <taxon>Leotiomycetes</taxon>
        <taxon>Helotiales</taxon>
        <taxon>Ploettnerulaceae</taxon>
        <taxon>Oculimacula</taxon>
    </lineage>
</organism>
<comment type="caution">
    <text evidence="2">The sequence shown here is derived from an EMBL/GenBank/DDBJ whole genome shotgun (WGS) entry which is preliminary data.</text>
</comment>
<evidence type="ECO:0000313" key="3">
    <source>
        <dbReference type="Proteomes" id="UP001595075"/>
    </source>
</evidence>
<dbReference type="PANTHER" id="PTHR12992:SF44">
    <property type="entry name" value="NUDIX HYDROLASE DOMAIN-CONTAINING PROTEIN"/>
    <property type="match status" value="1"/>
</dbReference>
<reference evidence="2 3" key="1">
    <citation type="journal article" date="2024" name="Commun. Biol.">
        <title>Comparative genomic analysis of thermophilic fungi reveals convergent evolutionary adaptations and gene losses.</title>
        <authorList>
            <person name="Steindorff A.S."/>
            <person name="Aguilar-Pontes M.V."/>
            <person name="Robinson A.J."/>
            <person name="Andreopoulos B."/>
            <person name="LaButti K."/>
            <person name="Kuo A."/>
            <person name="Mondo S."/>
            <person name="Riley R."/>
            <person name="Otillar R."/>
            <person name="Haridas S."/>
            <person name="Lipzen A."/>
            <person name="Grimwood J."/>
            <person name="Schmutz J."/>
            <person name="Clum A."/>
            <person name="Reid I.D."/>
            <person name="Moisan M.C."/>
            <person name="Butler G."/>
            <person name="Nguyen T.T.M."/>
            <person name="Dewar K."/>
            <person name="Conant G."/>
            <person name="Drula E."/>
            <person name="Henrissat B."/>
            <person name="Hansel C."/>
            <person name="Singer S."/>
            <person name="Hutchinson M.I."/>
            <person name="de Vries R.P."/>
            <person name="Natvig D.O."/>
            <person name="Powell A.J."/>
            <person name="Tsang A."/>
            <person name="Grigoriev I.V."/>
        </authorList>
    </citation>
    <scope>NUCLEOTIDE SEQUENCE [LARGE SCALE GENOMIC DNA]</scope>
    <source>
        <strain evidence="2 3">CBS 494.80</strain>
    </source>
</reference>
<gene>
    <name evidence="2" type="ORF">VTL71DRAFT_2493</name>
</gene>
<dbReference type="Gene3D" id="3.90.79.10">
    <property type="entry name" value="Nucleoside Triphosphate Pyrophosphohydrolase"/>
    <property type="match status" value="1"/>
</dbReference>
<dbReference type="Proteomes" id="UP001595075">
    <property type="component" value="Unassembled WGS sequence"/>
</dbReference>
<proteinExistence type="predicted"/>
<dbReference type="EMBL" id="JAZHXI010000011">
    <property type="protein sequence ID" value="KAL2066422.1"/>
    <property type="molecule type" value="Genomic_DNA"/>
</dbReference>